<comment type="subunit">
    <text evidence="4">Binds to mitochondrial small subunit 15S rRNA.</text>
</comment>
<evidence type="ECO:0000256" key="5">
    <source>
        <dbReference type="PROSITE-ProRule" id="PRU00708"/>
    </source>
</evidence>
<feature type="region of interest" description="Disordered" evidence="6">
    <location>
        <begin position="257"/>
        <end position="283"/>
    </location>
</feature>
<evidence type="ECO:0000256" key="6">
    <source>
        <dbReference type="SAM" id="MobiDB-lite"/>
    </source>
</evidence>
<dbReference type="InterPro" id="IPR002885">
    <property type="entry name" value="PPR_rpt"/>
</dbReference>
<protein>
    <recommendedName>
        <fullName evidence="9">Pentacotripeptide-repeat region of PRORP domain-containing protein</fullName>
    </recommendedName>
</protein>
<evidence type="ECO:0000256" key="3">
    <source>
        <dbReference type="ARBA" id="ARBA00044493"/>
    </source>
</evidence>
<dbReference type="PANTHER" id="PTHR47447">
    <property type="entry name" value="OS03G0856100 PROTEIN"/>
    <property type="match status" value="1"/>
</dbReference>
<evidence type="ECO:0000256" key="1">
    <source>
        <dbReference type="ARBA" id="ARBA00006192"/>
    </source>
</evidence>
<evidence type="ECO:0000313" key="7">
    <source>
        <dbReference type="EMBL" id="KAF2487839.1"/>
    </source>
</evidence>
<dbReference type="Pfam" id="PF13041">
    <property type="entry name" value="PPR_2"/>
    <property type="match status" value="1"/>
</dbReference>
<evidence type="ECO:0008006" key="9">
    <source>
        <dbReference type="Google" id="ProtNLM"/>
    </source>
</evidence>
<gene>
    <name evidence="7" type="ORF">BDY17DRAFT_320352</name>
</gene>
<dbReference type="Proteomes" id="UP000799767">
    <property type="component" value="Unassembled WGS sequence"/>
</dbReference>
<keyword evidence="2" id="KW-0677">Repeat</keyword>
<sequence>MRNLQRELTHLPDRIKLAEHVHYVLRCNQPEKALNLCRLASKEQNVVVSWNHCVDWHMQRGKVDEAITIYNEMKKRAQFPDSYTYSLLLRGLARPQRHGQAVAQSNVNKAVSIYNSLSSPTSRVRPSILHTNAVLQVCSAARNTDALWGIVAKLPKGDGGPDQITYTTILNAIRLGAFGKNETHITEDQLGARRAQAVREGRAVWKEIVKQWRRARIEVDSGLVHCMGALLLISRRLSDWDQVLDLVQQTTGIERLVPPLGHPERHAGHVPEDRRPSVAEENQEDVELTDFRPFADAEVDAEGDGYEDAPATKVFQPIKPLQAQSGRAVKPMALPWVKPDNMLLSLIVEACTALRIPKTAMAYWNLFVSEHEVKPDLNNFHNLLKLMSFNRSSAQAAALLKEGMAAAGVAPKNQTFRLAMGVCARDHKNYSVLTHARAIIDVMEQTQADLDIHTLVQYLNLALTSDDGAKLAAALNRLDPIVHNLRSMMAYGVDSTEERTTPQAYLVVQKEEIVQFFQTMVGAIDTLMNRGLVPREEYKDWHARRSQLTQAIGRAKISIENARTDIDTMVAEQRNRRQAREAGRRQWRDKMERKGQVEQRMSKTEWELKSFRTRKVANENSRVRSVGLRDWTVEQAQKRGHYADSPMELATIYRPTSV</sequence>
<evidence type="ECO:0000313" key="8">
    <source>
        <dbReference type="Proteomes" id="UP000799767"/>
    </source>
</evidence>
<dbReference type="Gene3D" id="1.25.40.10">
    <property type="entry name" value="Tetratricopeptide repeat domain"/>
    <property type="match status" value="3"/>
</dbReference>
<feature type="region of interest" description="Disordered" evidence="6">
    <location>
        <begin position="576"/>
        <end position="598"/>
    </location>
</feature>
<dbReference type="AlphaFoldDB" id="A0A6A6Q733"/>
<dbReference type="OrthoDB" id="185373at2759"/>
<reference evidence="7" key="1">
    <citation type="journal article" date="2020" name="Stud. Mycol.">
        <title>101 Dothideomycetes genomes: a test case for predicting lifestyles and emergence of pathogens.</title>
        <authorList>
            <person name="Haridas S."/>
            <person name="Albert R."/>
            <person name="Binder M."/>
            <person name="Bloem J."/>
            <person name="Labutti K."/>
            <person name="Salamov A."/>
            <person name="Andreopoulos B."/>
            <person name="Baker S."/>
            <person name="Barry K."/>
            <person name="Bills G."/>
            <person name="Bluhm B."/>
            <person name="Cannon C."/>
            <person name="Castanera R."/>
            <person name="Culley D."/>
            <person name="Daum C."/>
            <person name="Ezra D."/>
            <person name="Gonzalez J."/>
            <person name="Henrissat B."/>
            <person name="Kuo A."/>
            <person name="Liang C."/>
            <person name="Lipzen A."/>
            <person name="Lutzoni F."/>
            <person name="Magnuson J."/>
            <person name="Mondo S."/>
            <person name="Nolan M."/>
            <person name="Ohm R."/>
            <person name="Pangilinan J."/>
            <person name="Park H.-J."/>
            <person name="Ramirez L."/>
            <person name="Alfaro M."/>
            <person name="Sun H."/>
            <person name="Tritt A."/>
            <person name="Yoshinaga Y."/>
            <person name="Zwiers L.-H."/>
            <person name="Turgeon B."/>
            <person name="Goodwin S."/>
            <person name="Spatafora J."/>
            <person name="Crous P."/>
            <person name="Grigoriev I."/>
        </authorList>
    </citation>
    <scope>NUCLEOTIDE SEQUENCE</scope>
    <source>
        <strain evidence="7">CBS 113389</strain>
    </source>
</reference>
<dbReference type="EMBL" id="MU001631">
    <property type="protein sequence ID" value="KAF2487839.1"/>
    <property type="molecule type" value="Genomic_DNA"/>
</dbReference>
<comment type="similarity">
    <text evidence="1">Belongs to the CCM1 family.</text>
</comment>
<evidence type="ECO:0000256" key="2">
    <source>
        <dbReference type="ARBA" id="ARBA00022737"/>
    </source>
</evidence>
<keyword evidence="8" id="KW-1185">Reference proteome</keyword>
<dbReference type="NCBIfam" id="TIGR00756">
    <property type="entry name" value="PPR"/>
    <property type="match status" value="1"/>
</dbReference>
<dbReference type="InterPro" id="IPR011990">
    <property type="entry name" value="TPR-like_helical_dom_sf"/>
</dbReference>
<organism evidence="7 8">
    <name type="scientific">Neohortaea acidophila</name>
    <dbReference type="NCBI Taxonomy" id="245834"/>
    <lineage>
        <taxon>Eukaryota</taxon>
        <taxon>Fungi</taxon>
        <taxon>Dikarya</taxon>
        <taxon>Ascomycota</taxon>
        <taxon>Pezizomycotina</taxon>
        <taxon>Dothideomycetes</taxon>
        <taxon>Dothideomycetidae</taxon>
        <taxon>Mycosphaerellales</taxon>
        <taxon>Teratosphaeriaceae</taxon>
        <taxon>Neohortaea</taxon>
    </lineage>
</organism>
<dbReference type="PROSITE" id="PS51375">
    <property type="entry name" value="PPR"/>
    <property type="match status" value="1"/>
</dbReference>
<evidence type="ECO:0000256" key="4">
    <source>
        <dbReference type="ARBA" id="ARBA00044511"/>
    </source>
</evidence>
<comment type="function">
    <text evidence="3">Regulates mitochondrial small subunit maturation by controlling 15S rRNA 5'-end processing. Localizes to the 5' precursor of the 15S rRNA in a position that is subsequently occupied by mS47 in the mature yeast mtSSU. Uses structure and sequence-specific RNA recognition, binding to a single-stranded region of the precursor and specifically recognizing bases -6 to -1. The exchange of Ccm1 for mS47 is coupled to the irreversible removal of precursor rRNA that is accompanied by conformational changes of the mitoribosomal proteins uS5m and mS26. These conformational changes signal completion of 5'-end rRNA processing through protection of the mature 5'-end of the 15S rRNA and stabilization of mS47. The removal of the 5' precursor together with the dissociation of Ccm1 may be catalyzed by the 5'-3' exoribonuclease Pet127. Involved in the specific removal of group I introns in mitochondrial encoded transcripts.</text>
</comment>
<name>A0A6A6Q733_9PEZI</name>
<dbReference type="GeneID" id="54477436"/>
<feature type="compositionally biased region" description="Basic and acidic residues" evidence="6">
    <location>
        <begin position="262"/>
        <end position="278"/>
    </location>
</feature>
<proteinExistence type="inferred from homology"/>
<feature type="repeat" description="PPR" evidence="5">
    <location>
        <begin position="46"/>
        <end position="80"/>
    </location>
</feature>
<dbReference type="PANTHER" id="PTHR47447:SF17">
    <property type="entry name" value="OS12G0638900 PROTEIN"/>
    <property type="match status" value="1"/>
</dbReference>
<dbReference type="RefSeq" id="XP_033594408.1">
    <property type="nucleotide sequence ID" value="XM_033736434.1"/>
</dbReference>
<accession>A0A6A6Q733</accession>